<dbReference type="SMART" id="SM00249">
    <property type="entry name" value="PHD"/>
    <property type="match status" value="2"/>
</dbReference>
<keyword evidence="1" id="KW-0479">Metal-binding</keyword>
<evidence type="ECO:0000256" key="4">
    <source>
        <dbReference type="PROSITE-ProRule" id="PRU00146"/>
    </source>
</evidence>
<dbReference type="CDD" id="cd04301">
    <property type="entry name" value="NAT_SF"/>
    <property type="match status" value="1"/>
</dbReference>
<protein>
    <submittedName>
        <fullName evidence="8">Putative histone acetyltransferase chromatin regulator PHD family</fullName>
        <ecNumber evidence="8">2.3.1.48</ecNumber>
    </submittedName>
</protein>
<dbReference type="InterPro" id="IPR054292">
    <property type="entry name" value="DUF7028"/>
</dbReference>
<dbReference type="GO" id="GO:0005634">
    <property type="term" value="C:nucleus"/>
    <property type="evidence" value="ECO:0007669"/>
    <property type="project" value="TreeGrafter"/>
</dbReference>
<dbReference type="PROSITE" id="PS51186">
    <property type="entry name" value="GNAT"/>
    <property type="match status" value="1"/>
</dbReference>
<dbReference type="STRING" id="74649.A0A2P6Q0W7"/>
<feature type="compositionally biased region" description="Basic and acidic residues" evidence="5">
    <location>
        <begin position="125"/>
        <end position="137"/>
    </location>
</feature>
<dbReference type="GO" id="GO:0061733">
    <property type="term" value="F:protein-lysine-acetyltransferase activity"/>
    <property type="evidence" value="ECO:0007669"/>
    <property type="project" value="UniProtKB-EC"/>
</dbReference>
<dbReference type="OMA" id="KESIRFW"/>
<dbReference type="Proteomes" id="UP000238479">
    <property type="component" value="Chromosome 6"/>
</dbReference>
<dbReference type="AlphaFoldDB" id="A0A2P6Q0W7"/>
<dbReference type="GO" id="GO:0008270">
    <property type="term" value="F:zinc ion binding"/>
    <property type="evidence" value="ECO:0007669"/>
    <property type="project" value="UniProtKB-KW"/>
</dbReference>
<keyword evidence="2 4" id="KW-0863">Zinc-finger</keyword>
<dbReference type="Gene3D" id="3.40.630.30">
    <property type="match status" value="1"/>
</dbReference>
<dbReference type="InterPro" id="IPR013083">
    <property type="entry name" value="Znf_RING/FYVE/PHD"/>
</dbReference>
<accession>A0A2P6Q0W7</accession>
<dbReference type="InterPro" id="IPR019786">
    <property type="entry name" value="Zinc_finger_PHD-type_CS"/>
</dbReference>
<dbReference type="Gramene" id="PRQ27838">
    <property type="protein sequence ID" value="PRQ27838"/>
    <property type="gene ID" value="RchiOBHm_Chr6g0309571"/>
</dbReference>
<dbReference type="InterPro" id="IPR019787">
    <property type="entry name" value="Znf_PHD-finger"/>
</dbReference>
<keyword evidence="8" id="KW-0012">Acyltransferase</keyword>
<evidence type="ECO:0000313" key="8">
    <source>
        <dbReference type="EMBL" id="PRQ27838.1"/>
    </source>
</evidence>
<dbReference type="Gene3D" id="3.30.40.10">
    <property type="entry name" value="Zinc/RING finger domain, C3HC4 (zinc finger)"/>
    <property type="match status" value="1"/>
</dbReference>
<dbReference type="PANTHER" id="PTHR46309:SF12">
    <property type="entry name" value="GB|AAC80581.1"/>
    <property type="match status" value="1"/>
</dbReference>
<evidence type="ECO:0000259" key="6">
    <source>
        <dbReference type="PROSITE" id="PS50016"/>
    </source>
</evidence>
<dbReference type="GO" id="GO:0003714">
    <property type="term" value="F:transcription corepressor activity"/>
    <property type="evidence" value="ECO:0007669"/>
    <property type="project" value="InterPro"/>
</dbReference>
<dbReference type="InterPro" id="IPR016181">
    <property type="entry name" value="Acyl_CoA_acyltransferase"/>
</dbReference>
<evidence type="ECO:0000313" key="9">
    <source>
        <dbReference type="Proteomes" id="UP000238479"/>
    </source>
</evidence>
<dbReference type="InterPro" id="IPR011011">
    <property type="entry name" value="Znf_FYVE_PHD"/>
</dbReference>
<sequence>MKKKKKNDSVPPPLIVKPRLCPEAILEWSNTTGKISRCDLTEKARAHLSALGWKFWYKNKSNNRMELRYESPTGKVFYSLRAACRACVEEEGLSQIVEHTTLKPKDALPVVDAGDLAVVLLPPPEKPKRSSRRKLDSIGEPVRNPKPKRGKVLADLKRVRDENERNRDVEMRSSDDENHDECSVCCYGGELVLCDGCPSAFHAGCIGLGEVGDGDWFCPSCCCGFCNLGILEDDGVASCDQCRQRYHIGCARNSGEAKLGVDGKLFCSRKCENVCLGINKILGKAIVVGPDNLTWTLLKSSSTCDVDNLTRNYRQHKLAVEVMHECFEPTQDPYTRSDVVDDVIFNRQKKFRGFYTAVLERNEEVISAATVRVYSELGEVPLVATKFKHRRLGMCRILMSELEKQLVKLGIGKLVLPSAKDALEAWTSTSLGFSKMTADETLPLLKYRFWNFQDTTMCHKVLKKQTTSTESDGSAGAISTVTQVGDIDASEEACIMDIDYDYDFMLEDDSKFLSWYKSGSKKIVAL</sequence>
<dbReference type="SUPFAM" id="SSF55729">
    <property type="entry name" value="Acyl-CoA N-acyltransferases (Nat)"/>
    <property type="match status" value="1"/>
</dbReference>
<proteinExistence type="predicted"/>
<dbReference type="InterPro" id="IPR042163">
    <property type="entry name" value="PHF12"/>
</dbReference>
<dbReference type="PROSITE" id="PS01359">
    <property type="entry name" value="ZF_PHD_1"/>
    <property type="match status" value="1"/>
</dbReference>
<dbReference type="InterPro" id="IPR056511">
    <property type="entry name" value="IDM1_C"/>
</dbReference>
<dbReference type="GO" id="GO:0006357">
    <property type="term" value="P:regulation of transcription by RNA polymerase II"/>
    <property type="evidence" value="ECO:0007669"/>
    <property type="project" value="TreeGrafter"/>
</dbReference>
<feature type="region of interest" description="Disordered" evidence="5">
    <location>
        <begin position="122"/>
        <end position="149"/>
    </location>
</feature>
<feature type="domain" description="PHD-type" evidence="6">
    <location>
        <begin position="179"/>
        <end position="224"/>
    </location>
</feature>
<dbReference type="EC" id="2.3.1.48" evidence="8"/>
<evidence type="ECO:0000256" key="1">
    <source>
        <dbReference type="ARBA" id="ARBA00022723"/>
    </source>
</evidence>
<dbReference type="Pfam" id="PF23209">
    <property type="entry name" value="IDM1_C"/>
    <property type="match status" value="1"/>
</dbReference>
<dbReference type="InterPro" id="IPR000182">
    <property type="entry name" value="GNAT_dom"/>
</dbReference>
<evidence type="ECO:0000259" key="7">
    <source>
        <dbReference type="PROSITE" id="PS51186"/>
    </source>
</evidence>
<evidence type="ECO:0000256" key="2">
    <source>
        <dbReference type="ARBA" id="ARBA00022771"/>
    </source>
</evidence>
<reference evidence="8 9" key="1">
    <citation type="journal article" date="2018" name="Nat. Genet.">
        <title>The Rosa genome provides new insights in the design of modern roses.</title>
        <authorList>
            <person name="Bendahmane M."/>
        </authorList>
    </citation>
    <scope>NUCLEOTIDE SEQUENCE [LARGE SCALE GENOMIC DNA]</scope>
    <source>
        <strain evidence="9">cv. Old Blush</strain>
    </source>
</reference>
<keyword evidence="9" id="KW-1185">Reference proteome</keyword>
<evidence type="ECO:0000256" key="5">
    <source>
        <dbReference type="SAM" id="MobiDB-lite"/>
    </source>
</evidence>
<dbReference type="CDD" id="cd15489">
    <property type="entry name" value="PHD_SF"/>
    <property type="match status" value="1"/>
</dbReference>
<feature type="domain" description="N-acetyltransferase" evidence="7">
    <location>
        <begin position="304"/>
        <end position="462"/>
    </location>
</feature>
<dbReference type="Pfam" id="PF00628">
    <property type="entry name" value="PHD"/>
    <property type="match status" value="1"/>
</dbReference>
<dbReference type="InterPro" id="IPR001965">
    <property type="entry name" value="Znf_PHD"/>
</dbReference>
<dbReference type="PANTHER" id="PTHR46309">
    <property type="entry name" value="PHD FINGER PROTEIN 12"/>
    <property type="match status" value="1"/>
</dbReference>
<dbReference type="Pfam" id="PF22970">
    <property type="entry name" value="DUF7028"/>
    <property type="match status" value="1"/>
</dbReference>
<dbReference type="PROSITE" id="PS50016">
    <property type="entry name" value="ZF_PHD_2"/>
    <property type="match status" value="1"/>
</dbReference>
<organism evidence="8 9">
    <name type="scientific">Rosa chinensis</name>
    <name type="common">China rose</name>
    <dbReference type="NCBI Taxonomy" id="74649"/>
    <lineage>
        <taxon>Eukaryota</taxon>
        <taxon>Viridiplantae</taxon>
        <taxon>Streptophyta</taxon>
        <taxon>Embryophyta</taxon>
        <taxon>Tracheophyta</taxon>
        <taxon>Spermatophyta</taxon>
        <taxon>Magnoliopsida</taxon>
        <taxon>eudicotyledons</taxon>
        <taxon>Gunneridae</taxon>
        <taxon>Pentapetalae</taxon>
        <taxon>rosids</taxon>
        <taxon>fabids</taxon>
        <taxon>Rosales</taxon>
        <taxon>Rosaceae</taxon>
        <taxon>Rosoideae</taxon>
        <taxon>Rosoideae incertae sedis</taxon>
        <taxon>Rosa</taxon>
    </lineage>
</organism>
<keyword evidence="8" id="KW-0808">Transferase</keyword>
<dbReference type="SUPFAM" id="SSF57903">
    <property type="entry name" value="FYVE/PHD zinc finger"/>
    <property type="match status" value="1"/>
</dbReference>
<comment type="caution">
    <text evidence="8">The sequence shown here is derived from an EMBL/GenBank/DDBJ whole genome shotgun (WGS) entry which is preliminary data.</text>
</comment>
<dbReference type="EMBL" id="PDCK01000044">
    <property type="protein sequence ID" value="PRQ27838.1"/>
    <property type="molecule type" value="Genomic_DNA"/>
</dbReference>
<keyword evidence="3" id="KW-0862">Zinc</keyword>
<evidence type="ECO:0000256" key="3">
    <source>
        <dbReference type="ARBA" id="ARBA00022833"/>
    </source>
</evidence>
<name>A0A2P6Q0W7_ROSCH</name>
<gene>
    <name evidence="8" type="ORF">RchiOBHm_Chr6g0309571</name>
</gene>